<dbReference type="GO" id="GO:0005737">
    <property type="term" value="C:cytoplasm"/>
    <property type="evidence" value="ECO:0007669"/>
    <property type="project" value="GOC"/>
</dbReference>
<protein>
    <submittedName>
        <fullName evidence="3">Centromere/kinetochore protein zw10 homolog</fullName>
    </submittedName>
</protein>
<dbReference type="Pfam" id="PF20665">
    <property type="entry name" value="Zw10_middle"/>
    <property type="match status" value="1"/>
</dbReference>
<dbReference type="GO" id="GO:1990423">
    <property type="term" value="C:RZZ complex"/>
    <property type="evidence" value="ECO:0007669"/>
    <property type="project" value="TreeGrafter"/>
</dbReference>
<evidence type="ECO:0000313" key="3">
    <source>
        <dbReference type="RefSeq" id="XP_047736855.1"/>
    </source>
</evidence>
<evidence type="ECO:0000313" key="2">
    <source>
        <dbReference type="Proteomes" id="UP000694843"/>
    </source>
</evidence>
<proteinExistence type="predicted"/>
<dbReference type="GO" id="GO:0006888">
    <property type="term" value="P:endoplasmic reticulum to Golgi vesicle-mediated transport"/>
    <property type="evidence" value="ECO:0007669"/>
    <property type="project" value="TreeGrafter"/>
</dbReference>
<sequence>MALVADVLASIKKRSGVEGSSASGDGVCVEVAVLAKRAVEAKLAVIQALNGRYVQLSSALQDTSLLQARVEVNEEQLHQLKTTLDSEVSPSVAQSVEAVTGVAAHLQQAEEGLAIAQQLLAVHDALREAGDHNIAARFYDAAIALNKADAILATITPDIEILPGILEEVMVQRNNLIYTLSQIWSKSYQWKEEQMQNEQKKSITLLIRNWDKCKQEALNDLEENQLLDINQVSSALYVVDELHLRMAVFGSNLMKNFFKVLVSRPARVSLKDSGDYYALSITFSTAPLNKSSNKHNMQPSPHEVFTSCEQVLKCLYDSGFSSEFDASAVDTSGVTASTSLMTLLGQEISETFTRLLINECLACAVPTSRKNLDQFDEVKLATEAFHAKLVRIGFYNKSERSILEYAANVDTVFSDRACAHLLDTARDLVCQPLHNTVTIAHNDEYPPLVLQDLLPQ</sequence>
<dbReference type="OrthoDB" id="534815at2759"/>
<accession>A0A979FKV4</accession>
<dbReference type="OMA" id="ESENCKD"/>
<dbReference type="PANTHER" id="PTHR12205">
    <property type="entry name" value="CENTROMERE/KINETOCHORE PROTEIN ZW10"/>
    <property type="match status" value="1"/>
</dbReference>
<dbReference type="PANTHER" id="PTHR12205:SF0">
    <property type="entry name" value="CENTROMERE_KINETOCHORE PROTEIN ZW10 HOMOLOG"/>
    <property type="match status" value="1"/>
</dbReference>
<evidence type="ECO:0000259" key="1">
    <source>
        <dbReference type="Pfam" id="PF20665"/>
    </source>
</evidence>
<organism evidence="2 3">
    <name type="scientific">Hyalella azteca</name>
    <name type="common">Amphipod</name>
    <dbReference type="NCBI Taxonomy" id="294128"/>
    <lineage>
        <taxon>Eukaryota</taxon>
        <taxon>Metazoa</taxon>
        <taxon>Ecdysozoa</taxon>
        <taxon>Arthropoda</taxon>
        <taxon>Crustacea</taxon>
        <taxon>Multicrustacea</taxon>
        <taxon>Malacostraca</taxon>
        <taxon>Eumalacostraca</taxon>
        <taxon>Peracarida</taxon>
        <taxon>Amphipoda</taxon>
        <taxon>Senticaudata</taxon>
        <taxon>Talitrida</taxon>
        <taxon>Talitroidea</taxon>
        <taxon>Hyalellidae</taxon>
        <taxon>Hyalella</taxon>
    </lineage>
</organism>
<dbReference type="RefSeq" id="XP_047736855.1">
    <property type="nucleotide sequence ID" value="XM_047880899.1"/>
</dbReference>
<keyword evidence="2" id="KW-1185">Reference proteome</keyword>
<dbReference type="GO" id="GO:0007094">
    <property type="term" value="P:mitotic spindle assembly checkpoint signaling"/>
    <property type="evidence" value="ECO:0007669"/>
    <property type="project" value="TreeGrafter"/>
</dbReference>
<gene>
    <name evidence="3" type="primary">LOC125178030</name>
</gene>
<dbReference type="GeneID" id="125178030"/>
<dbReference type="KEGG" id="hazt:125178030"/>
<feature type="domain" description="Centromere/kinetochore protein zw10 middle" evidence="1">
    <location>
        <begin position="223"/>
        <end position="429"/>
    </location>
</feature>
<dbReference type="Proteomes" id="UP000694843">
    <property type="component" value="Unplaced"/>
</dbReference>
<name>A0A979FKV4_HYAAZ</name>
<reference evidence="3" key="1">
    <citation type="submission" date="2025-08" db="UniProtKB">
        <authorList>
            <consortium name="RefSeq"/>
        </authorList>
    </citation>
    <scope>IDENTIFICATION</scope>
    <source>
        <tissue evidence="3">Whole organism</tissue>
    </source>
</reference>
<dbReference type="AlphaFoldDB" id="A0A979FKV4"/>
<feature type="non-terminal residue" evidence="3">
    <location>
        <position position="456"/>
    </location>
</feature>
<dbReference type="InterPro" id="IPR048344">
    <property type="entry name" value="Zw10_middle"/>
</dbReference>